<evidence type="ECO:0000256" key="3">
    <source>
        <dbReference type="ARBA" id="ARBA00022490"/>
    </source>
</evidence>
<gene>
    <name evidence="6" type="ORF">PanWU01x14_237880</name>
</gene>
<evidence type="ECO:0000256" key="1">
    <source>
        <dbReference type="ARBA" id="ARBA00004496"/>
    </source>
</evidence>
<organism evidence="6 7">
    <name type="scientific">Parasponia andersonii</name>
    <name type="common">Sponia andersonii</name>
    <dbReference type="NCBI Taxonomy" id="3476"/>
    <lineage>
        <taxon>Eukaryota</taxon>
        <taxon>Viridiplantae</taxon>
        <taxon>Streptophyta</taxon>
        <taxon>Embryophyta</taxon>
        <taxon>Tracheophyta</taxon>
        <taxon>Spermatophyta</taxon>
        <taxon>Magnoliopsida</taxon>
        <taxon>eudicotyledons</taxon>
        <taxon>Gunneridae</taxon>
        <taxon>Pentapetalae</taxon>
        <taxon>rosids</taxon>
        <taxon>fabids</taxon>
        <taxon>Rosales</taxon>
        <taxon>Cannabaceae</taxon>
        <taxon>Parasponia</taxon>
    </lineage>
</organism>
<reference evidence="7" key="1">
    <citation type="submission" date="2016-06" db="EMBL/GenBank/DDBJ databases">
        <title>Parallel loss of symbiosis genes in relatives of nitrogen-fixing non-legume Parasponia.</title>
        <authorList>
            <person name="Van Velzen R."/>
            <person name="Holmer R."/>
            <person name="Bu F."/>
            <person name="Rutten L."/>
            <person name="Van Zeijl A."/>
            <person name="Liu W."/>
            <person name="Santuari L."/>
            <person name="Cao Q."/>
            <person name="Sharma T."/>
            <person name="Shen D."/>
            <person name="Roswanjaya Y."/>
            <person name="Wardhani T."/>
            <person name="Kalhor M.S."/>
            <person name="Jansen J."/>
            <person name="Van den Hoogen J."/>
            <person name="Gungor B."/>
            <person name="Hartog M."/>
            <person name="Hontelez J."/>
            <person name="Verver J."/>
            <person name="Yang W.-C."/>
            <person name="Schijlen E."/>
            <person name="Repin R."/>
            <person name="Schilthuizen M."/>
            <person name="Schranz E."/>
            <person name="Heidstra R."/>
            <person name="Miyata K."/>
            <person name="Fedorova E."/>
            <person name="Kohlen W."/>
            <person name="Bisseling T."/>
            <person name="Smit S."/>
            <person name="Geurts R."/>
        </authorList>
    </citation>
    <scope>NUCLEOTIDE SEQUENCE [LARGE SCALE GENOMIC DNA]</scope>
    <source>
        <strain evidence="7">cv. WU1-14</strain>
    </source>
</reference>
<keyword evidence="7" id="KW-1185">Reference proteome</keyword>
<evidence type="ECO:0000313" key="7">
    <source>
        <dbReference type="Proteomes" id="UP000237105"/>
    </source>
</evidence>
<dbReference type="Proteomes" id="UP000237105">
    <property type="component" value="Unassembled WGS sequence"/>
</dbReference>
<protein>
    <submittedName>
        <fullName evidence="6">Myeloid leukemia factor</fullName>
    </submittedName>
</protein>
<dbReference type="STRING" id="3476.A0A2P5BI29"/>
<dbReference type="Pfam" id="PF10248">
    <property type="entry name" value="Mlf1IP"/>
    <property type="match status" value="1"/>
</dbReference>
<feature type="compositionally biased region" description="Acidic residues" evidence="5">
    <location>
        <begin position="75"/>
        <end position="88"/>
    </location>
</feature>
<evidence type="ECO:0000256" key="5">
    <source>
        <dbReference type="SAM" id="MobiDB-lite"/>
    </source>
</evidence>
<accession>A0A2P5BI29</accession>
<evidence type="ECO:0000256" key="4">
    <source>
        <dbReference type="ARBA" id="ARBA00022553"/>
    </source>
</evidence>
<comment type="similarity">
    <text evidence="2">Belongs to the MLF family.</text>
</comment>
<dbReference type="InterPro" id="IPR019376">
    <property type="entry name" value="Myeloid_leukemia_factor"/>
</dbReference>
<name>A0A2P5BI29_PARAD</name>
<proteinExistence type="inferred from homology"/>
<evidence type="ECO:0000256" key="2">
    <source>
        <dbReference type="ARBA" id="ARBA00008332"/>
    </source>
</evidence>
<dbReference type="AlphaFoldDB" id="A0A2P5BI29"/>
<dbReference type="GO" id="GO:0005737">
    <property type="term" value="C:cytoplasm"/>
    <property type="evidence" value="ECO:0007669"/>
    <property type="project" value="UniProtKB-SubCell"/>
</dbReference>
<feature type="region of interest" description="Disordered" evidence="5">
    <location>
        <begin position="68"/>
        <end position="141"/>
    </location>
</feature>
<keyword evidence="4" id="KW-0597">Phosphoprotein</keyword>
<dbReference type="EMBL" id="JXTB01000278">
    <property type="protein sequence ID" value="PON48393.1"/>
    <property type="molecule type" value="Genomic_DNA"/>
</dbReference>
<keyword evidence="3" id="KW-0963">Cytoplasm</keyword>
<evidence type="ECO:0000313" key="6">
    <source>
        <dbReference type="EMBL" id="PON48393.1"/>
    </source>
</evidence>
<sequence length="291" mass="32410">MQRGREGTDDFFSGFGFRGGSMFRSLFGGRSPFDDPFFSRPVGSLFESRMLGPNAASSGSTLDSFKEKGVLIEELNSDDDEGQEADGPVDDREHGRKHSKSSREPSVEHPDDDDDEKESKNVILRNEPYKVERQQSQSRSYSVQTCNVTYGGVDGAFYTSSRTRRAGSDGVVIEETKEADKTTGQAAHKISRGIHEKGHSVTRKLNADGKVDTLQTLHNLNEDELAGFEEAWNCNIKDNVLGWRGSGKSEQTRDPVFGGWFLPSSEEAQRARWTAPHNEARTKKVVRINIE</sequence>
<dbReference type="PANTHER" id="PTHR13105">
    <property type="entry name" value="MYELOID LEUKEMIA FACTOR"/>
    <property type="match status" value="1"/>
</dbReference>
<comment type="subcellular location">
    <subcellularLocation>
        <location evidence="1">Cytoplasm</location>
    </subcellularLocation>
</comment>
<comment type="caution">
    <text evidence="6">The sequence shown here is derived from an EMBL/GenBank/DDBJ whole genome shotgun (WGS) entry which is preliminary data.</text>
</comment>
<dbReference type="OrthoDB" id="8707547at2759"/>